<evidence type="ECO:0000259" key="2">
    <source>
        <dbReference type="Pfam" id="PF17032"/>
    </source>
</evidence>
<dbReference type="InterPro" id="IPR007791">
    <property type="entry name" value="DjlA_N"/>
</dbReference>
<evidence type="ECO:0000259" key="1">
    <source>
        <dbReference type="Pfam" id="PF05099"/>
    </source>
</evidence>
<reference evidence="4" key="1">
    <citation type="journal article" date="2019" name="Int. J. Syst. Evol. Microbiol.">
        <title>The Global Catalogue of Microorganisms (GCM) 10K type strain sequencing project: providing services to taxonomists for standard genome sequencing and annotation.</title>
        <authorList>
            <consortium name="The Broad Institute Genomics Platform"/>
            <consortium name="The Broad Institute Genome Sequencing Center for Infectious Disease"/>
            <person name="Wu L."/>
            <person name="Ma J."/>
        </authorList>
    </citation>
    <scope>NUCLEOTIDE SEQUENCE [LARGE SCALE GENOMIC DNA]</scope>
    <source>
        <strain evidence="4">JCM 17938</strain>
    </source>
</reference>
<dbReference type="Pfam" id="PF05099">
    <property type="entry name" value="TerB"/>
    <property type="match status" value="1"/>
</dbReference>
<accession>A0ABP8TQY0</accession>
<keyword evidence="4" id="KW-1185">Reference proteome</keyword>
<dbReference type="RefSeq" id="WP_345362255.1">
    <property type="nucleotide sequence ID" value="NZ_BAABHJ010000023.1"/>
</dbReference>
<dbReference type="Gene3D" id="1.10.3680.10">
    <property type="entry name" value="TerB-like"/>
    <property type="match status" value="1"/>
</dbReference>
<evidence type="ECO:0000313" key="3">
    <source>
        <dbReference type="EMBL" id="GAA4614081.1"/>
    </source>
</evidence>
<feature type="domain" description="Co-chaperone DjlA N-terminal" evidence="1">
    <location>
        <begin position="85"/>
        <end position="189"/>
    </location>
</feature>
<comment type="caution">
    <text evidence="3">The sequence shown here is derived from an EMBL/GenBank/DDBJ whole genome shotgun (WGS) entry which is preliminary data.</text>
</comment>
<organism evidence="3 4">
    <name type="scientific">Actinoallomurus liliacearum</name>
    <dbReference type="NCBI Taxonomy" id="1080073"/>
    <lineage>
        <taxon>Bacteria</taxon>
        <taxon>Bacillati</taxon>
        <taxon>Actinomycetota</taxon>
        <taxon>Actinomycetes</taxon>
        <taxon>Streptosporangiales</taxon>
        <taxon>Thermomonosporaceae</taxon>
        <taxon>Actinoallomurus</taxon>
    </lineage>
</organism>
<dbReference type="Pfam" id="PF17032">
    <property type="entry name" value="Zn_ribbon_15"/>
    <property type="match status" value="1"/>
</dbReference>
<dbReference type="Proteomes" id="UP001500212">
    <property type="component" value="Unassembled WGS sequence"/>
</dbReference>
<sequence>MLLIFGFAVFFRTVGHGDFHCPRCGGDRRYRRRVARRWFTLFFLPVIPLTKAGEVVECTACRGRFGLGALRLPTAQQMEAVLPLAMRAAAVLVLSAGDRYDADARSRAVEAVRGYGAADFDDDALEVAIDEPPRDAEEVIATAGAQLTAEAREWFLAQAVRIALADGALSDIERQALRLVAGRLGLTPAHAFGVIATTEGAARE</sequence>
<dbReference type="EMBL" id="BAABHJ010000023">
    <property type="protein sequence ID" value="GAA4614081.1"/>
    <property type="molecule type" value="Genomic_DNA"/>
</dbReference>
<dbReference type="CDD" id="cd07177">
    <property type="entry name" value="terB_like"/>
    <property type="match status" value="1"/>
</dbReference>
<protein>
    <submittedName>
        <fullName evidence="3">TerB family tellurite resistance protein</fullName>
    </submittedName>
</protein>
<gene>
    <name evidence="3" type="ORF">GCM10023195_61320</name>
</gene>
<evidence type="ECO:0000313" key="4">
    <source>
        <dbReference type="Proteomes" id="UP001500212"/>
    </source>
</evidence>
<feature type="domain" description="Zinc-ribbon 15" evidence="2">
    <location>
        <begin position="20"/>
        <end position="66"/>
    </location>
</feature>
<name>A0ABP8TQY0_9ACTN</name>
<dbReference type="InterPro" id="IPR029024">
    <property type="entry name" value="TerB-like"/>
</dbReference>
<dbReference type="InterPro" id="IPR031493">
    <property type="entry name" value="Zinc_ribbon_15"/>
</dbReference>
<dbReference type="SUPFAM" id="SSF158682">
    <property type="entry name" value="TerB-like"/>
    <property type="match status" value="1"/>
</dbReference>
<proteinExistence type="predicted"/>